<organism evidence="1">
    <name type="scientific">bioreactor metagenome</name>
    <dbReference type="NCBI Taxonomy" id="1076179"/>
    <lineage>
        <taxon>unclassified sequences</taxon>
        <taxon>metagenomes</taxon>
        <taxon>ecological metagenomes</taxon>
    </lineage>
</organism>
<name>A0A644W9Z3_9ZZZZ</name>
<sequence length="46" mass="5277">MKKEKPKEKSGVEYLLEAIAKKKAMNPDELKKLEKKADLIGRKFSS</sequence>
<protein>
    <submittedName>
        <fullName evidence="1">Uncharacterized protein</fullName>
    </submittedName>
</protein>
<reference evidence="1" key="1">
    <citation type="submission" date="2019-08" db="EMBL/GenBank/DDBJ databases">
        <authorList>
            <person name="Kucharzyk K."/>
            <person name="Murdoch R.W."/>
            <person name="Higgins S."/>
            <person name="Loffler F."/>
        </authorList>
    </citation>
    <scope>NUCLEOTIDE SEQUENCE</scope>
</reference>
<dbReference type="AlphaFoldDB" id="A0A644W9Z3"/>
<proteinExistence type="predicted"/>
<gene>
    <name evidence="1" type="ORF">SDC9_46863</name>
</gene>
<comment type="caution">
    <text evidence="1">The sequence shown here is derived from an EMBL/GenBank/DDBJ whole genome shotgun (WGS) entry which is preliminary data.</text>
</comment>
<dbReference type="EMBL" id="VSSQ01000741">
    <property type="protein sequence ID" value="MPM00635.1"/>
    <property type="molecule type" value="Genomic_DNA"/>
</dbReference>
<evidence type="ECO:0000313" key="1">
    <source>
        <dbReference type="EMBL" id="MPM00635.1"/>
    </source>
</evidence>
<accession>A0A644W9Z3</accession>